<organism evidence="1 2">
    <name type="scientific">Pseudomonas syringae pv. solidagae</name>
    <dbReference type="NCBI Taxonomy" id="264458"/>
    <lineage>
        <taxon>Bacteria</taxon>
        <taxon>Pseudomonadati</taxon>
        <taxon>Pseudomonadota</taxon>
        <taxon>Gammaproteobacteria</taxon>
        <taxon>Pseudomonadales</taxon>
        <taxon>Pseudomonadaceae</taxon>
        <taxon>Pseudomonas</taxon>
        <taxon>Pseudomonas syringae</taxon>
    </lineage>
</organism>
<name>A0A0N8STU5_PSESX</name>
<dbReference type="Proteomes" id="UP000268096">
    <property type="component" value="Unassembled WGS sequence"/>
</dbReference>
<sequence length="52" mass="5891">MTIQIFNQDTEHEEFTVTGIDASALVTIRDIVALVLEVKGEMRLRPTAWAME</sequence>
<dbReference type="InterPro" id="IPR012448">
    <property type="entry name" value="DUF1652"/>
</dbReference>
<dbReference type="AlphaFoldDB" id="A0A0N8STU5"/>
<accession>A0A0N8STU5</accession>
<proteinExistence type="predicted"/>
<evidence type="ECO:0000313" key="1">
    <source>
        <dbReference type="EMBL" id="RMT40269.1"/>
    </source>
</evidence>
<gene>
    <name evidence="1" type="ORF">ALP48_101892</name>
</gene>
<comment type="caution">
    <text evidence="1">The sequence shown here is derived from an EMBL/GenBank/DDBJ whole genome shotgun (WGS) entry which is preliminary data.</text>
</comment>
<dbReference type="EMBL" id="RBTH01000351">
    <property type="protein sequence ID" value="RMT40269.1"/>
    <property type="molecule type" value="Genomic_DNA"/>
</dbReference>
<protein>
    <submittedName>
        <fullName evidence="1">Uncharacterized protein</fullName>
    </submittedName>
</protein>
<reference evidence="1 2" key="1">
    <citation type="submission" date="2018-08" db="EMBL/GenBank/DDBJ databases">
        <title>Recombination of ecologically and evolutionarily significant loci maintains genetic cohesion in the Pseudomonas syringae species complex.</title>
        <authorList>
            <person name="Dillon M."/>
            <person name="Thakur S."/>
            <person name="Almeida R.N.D."/>
            <person name="Weir B.S."/>
            <person name="Guttman D.S."/>
        </authorList>
    </citation>
    <scope>NUCLEOTIDE SEQUENCE [LARGE SCALE GENOMIC DNA]</scope>
    <source>
        <strain evidence="1 2">ICMP 16926</strain>
    </source>
</reference>
<evidence type="ECO:0000313" key="2">
    <source>
        <dbReference type="Proteomes" id="UP000268096"/>
    </source>
</evidence>
<dbReference type="Pfam" id="PF07865">
    <property type="entry name" value="DUF1652"/>
    <property type="match status" value="1"/>
</dbReference>